<protein>
    <submittedName>
        <fullName evidence="2">Uncharacterized protein</fullName>
    </submittedName>
</protein>
<evidence type="ECO:0000313" key="3">
    <source>
        <dbReference type="Proteomes" id="UP000013827"/>
    </source>
</evidence>
<accession>A0A0D3JLJ1</accession>
<evidence type="ECO:0000313" key="2">
    <source>
        <dbReference type="EnsemblProtists" id="EOD24376"/>
    </source>
</evidence>
<reference evidence="2" key="2">
    <citation type="submission" date="2024-10" db="UniProtKB">
        <authorList>
            <consortium name="EnsemblProtists"/>
        </authorList>
    </citation>
    <scope>IDENTIFICATION</scope>
</reference>
<dbReference type="PaxDb" id="2903-EOD24376"/>
<dbReference type="KEGG" id="ehx:EMIHUDRAFT_238614"/>
<dbReference type="AlphaFoldDB" id="A0A0D3JLJ1"/>
<evidence type="ECO:0000256" key="1">
    <source>
        <dbReference type="SAM" id="MobiDB-lite"/>
    </source>
</evidence>
<dbReference type="Proteomes" id="UP000013827">
    <property type="component" value="Unassembled WGS sequence"/>
</dbReference>
<organism evidence="2 3">
    <name type="scientific">Emiliania huxleyi (strain CCMP1516)</name>
    <dbReference type="NCBI Taxonomy" id="280463"/>
    <lineage>
        <taxon>Eukaryota</taxon>
        <taxon>Haptista</taxon>
        <taxon>Haptophyta</taxon>
        <taxon>Prymnesiophyceae</taxon>
        <taxon>Isochrysidales</taxon>
        <taxon>Noelaerhabdaceae</taxon>
        <taxon>Emiliania</taxon>
    </lineage>
</organism>
<sequence>MGWPGIRASLAAGGGAGGKEAGGEEAEAVEAGGKAGAEFLLRLKSSLLTAEHRVVSCAFLQLGGLGAGLCDIGSAEAAQEALLTVQRAAAAFKVALLRTIVDDKGVRCLLAGGVPGFAAEDDAWRAVSLCAACSPLLIDAATRDAALLARPDARFESAGPFDAKGFAEPLETFAPVAGGLAPCPQLLRQSTAEMRAEQFALGSSGERRSVLGSGRSAADL</sequence>
<dbReference type="RefSeq" id="XP_005776805.1">
    <property type="nucleotide sequence ID" value="XM_005776748.1"/>
</dbReference>
<proteinExistence type="predicted"/>
<dbReference type="GeneID" id="17269921"/>
<feature type="region of interest" description="Disordered" evidence="1">
    <location>
        <begin position="199"/>
        <end position="220"/>
    </location>
</feature>
<reference evidence="3" key="1">
    <citation type="journal article" date="2013" name="Nature">
        <title>Pan genome of the phytoplankton Emiliania underpins its global distribution.</title>
        <authorList>
            <person name="Read B.A."/>
            <person name="Kegel J."/>
            <person name="Klute M.J."/>
            <person name="Kuo A."/>
            <person name="Lefebvre S.C."/>
            <person name="Maumus F."/>
            <person name="Mayer C."/>
            <person name="Miller J."/>
            <person name="Monier A."/>
            <person name="Salamov A."/>
            <person name="Young J."/>
            <person name="Aguilar M."/>
            <person name="Claverie J.M."/>
            <person name="Frickenhaus S."/>
            <person name="Gonzalez K."/>
            <person name="Herman E.K."/>
            <person name="Lin Y.C."/>
            <person name="Napier J."/>
            <person name="Ogata H."/>
            <person name="Sarno A.F."/>
            <person name="Shmutz J."/>
            <person name="Schroeder D."/>
            <person name="de Vargas C."/>
            <person name="Verret F."/>
            <person name="von Dassow P."/>
            <person name="Valentin K."/>
            <person name="Van de Peer Y."/>
            <person name="Wheeler G."/>
            <person name="Dacks J.B."/>
            <person name="Delwiche C.F."/>
            <person name="Dyhrman S.T."/>
            <person name="Glockner G."/>
            <person name="John U."/>
            <person name="Richards T."/>
            <person name="Worden A.Z."/>
            <person name="Zhang X."/>
            <person name="Grigoriev I.V."/>
            <person name="Allen A.E."/>
            <person name="Bidle K."/>
            <person name="Borodovsky M."/>
            <person name="Bowler C."/>
            <person name="Brownlee C."/>
            <person name="Cock J.M."/>
            <person name="Elias M."/>
            <person name="Gladyshev V.N."/>
            <person name="Groth M."/>
            <person name="Guda C."/>
            <person name="Hadaegh A."/>
            <person name="Iglesias-Rodriguez M.D."/>
            <person name="Jenkins J."/>
            <person name="Jones B.M."/>
            <person name="Lawson T."/>
            <person name="Leese F."/>
            <person name="Lindquist E."/>
            <person name="Lobanov A."/>
            <person name="Lomsadze A."/>
            <person name="Malik S.B."/>
            <person name="Marsh M.E."/>
            <person name="Mackinder L."/>
            <person name="Mock T."/>
            <person name="Mueller-Roeber B."/>
            <person name="Pagarete A."/>
            <person name="Parker M."/>
            <person name="Probert I."/>
            <person name="Quesneville H."/>
            <person name="Raines C."/>
            <person name="Rensing S.A."/>
            <person name="Riano-Pachon D.M."/>
            <person name="Richier S."/>
            <person name="Rokitta S."/>
            <person name="Shiraiwa Y."/>
            <person name="Soanes D.M."/>
            <person name="van der Giezen M."/>
            <person name="Wahlund T.M."/>
            <person name="Williams B."/>
            <person name="Wilson W."/>
            <person name="Wolfe G."/>
            <person name="Wurch L.L."/>
        </authorList>
    </citation>
    <scope>NUCLEOTIDE SEQUENCE</scope>
</reference>
<dbReference type="HOGENOM" id="CLU_1258113_0_0_1"/>
<keyword evidence="3" id="KW-1185">Reference proteome</keyword>
<dbReference type="EnsemblProtists" id="EOD24376">
    <property type="protein sequence ID" value="EOD24376"/>
    <property type="gene ID" value="EMIHUDRAFT_238614"/>
</dbReference>
<name>A0A0D3JLJ1_EMIH1</name>